<keyword evidence="2" id="KW-1133">Transmembrane helix</keyword>
<evidence type="ECO:0000256" key="1">
    <source>
        <dbReference type="SAM" id="MobiDB-lite"/>
    </source>
</evidence>
<dbReference type="InterPro" id="IPR019554">
    <property type="entry name" value="Soluble_ligand-bd"/>
</dbReference>
<dbReference type="RefSeq" id="WP_227889976.1">
    <property type="nucleotide sequence ID" value="NZ_JAJFZQ010000003.1"/>
</dbReference>
<feature type="domain" description="Helix-hairpin-helix DNA-binding motif class 1" evidence="3">
    <location>
        <begin position="235"/>
        <end position="254"/>
    </location>
</feature>
<evidence type="ECO:0000259" key="3">
    <source>
        <dbReference type="SMART" id="SM00278"/>
    </source>
</evidence>
<dbReference type="InterPro" id="IPR004509">
    <property type="entry name" value="Competence_ComEA_HhH"/>
</dbReference>
<feature type="domain" description="Helix-hairpin-helix DNA-binding motif class 1" evidence="3">
    <location>
        <begin position="265"/>
        <end position="284"/>
    </location>
</feature>
<keyword evidence="2" id="KW-0812">Transmembrane</keyword>
<feature type="region of interest" description="Disordered" evidence="1">
    <location>
        <begin position="61"/>
        <end position="117"/>
    </location>
</feature>
<proteinExistence type="predicted"/>
<dbReference type="NCBIfam" id="TIGR00426">
    <property type="entry name" value="competence protein ComEA helix-hairpin-helix repeat region"/>
    <property type="match status" value="1"/>
</dbReference>
<feature type="region of interest" description="Disordered" evidence="1">
    <location>
        <begin position="181"/>
        <end position="219"/>
    </location>
</feature>
<dbReference type="SMART" id="SM00278">
    <property type="entry name" value="HhH1"/>
    <property type="match status" value="2"/>
</dbReference>
<dbReference type="InterPro" id="IPR003583">
    <property type="entry name" value="Hlx-hairpin-Hlx_DNA-bd_motif"/>
</dbReference>
<dbReference type="Pfam" id="PF10531">
    <property type="entry name" value="SLBB"/>
    <property type="match status" value="1"/>
</dbReference>
<dbReference type="Proteomes" id="UP001139168">
    <property type="component" value="Unassembled WGS sequence"/>
</dbReference>
<dbReference type="PANTHER" id="PTHR21180">
    <property type="entry name" value="ENDONUCLEASE/EXONUCLEASE/PHOSPHATASE FAMILY DOMAIN-CONTAINING PROTEIN 1"/>
    <property type="match status" value="1"/>
</dbReference>
<comment type="caution">
    <text evidence="4">The sequence shown here is derived from an EMBL/GenBank/DDBJ whole genome shotgun (WGS) entry which is preliminary data.</text>
</comment>
<dbReference type="SUPFAM" id="SSF47781">
    <property type="entry name" value="RuvA domain 2-like"/>
    <property type="match status" value="1"/>
</dbReference>
<feature type="transmembrane region" description="Helical" evidence="2">
    <location>
        <begin position="21"/>
        <end position="45"/>
    </location>
</feature>
<keyword evidence="2" id="KW-0472">Membrane</keyword>
<evidence type="ECO:0000313" key="5">
    <source>
        <dbReference type="Proteomes" id="UP001139168"/>
    </source>
</evidence>
<evidence type="ECO:0000313" key="4">
    <source>
        <dbReference type="EMBL" id="MCC3265135.1"/>
    </source>
</evidence>
<sequence>MAEHRWDTASSTATRTPRRRWLMSLRGAVLAVCLLIGLTAGVTVLRGGGTNVEVGSVELAEGGADSTAHPESGRDEGPESEGPGVAGGHGTDGSVADRTDGGPGSETAPPGTSDPAAAPSVLVVHVAGAVVRPGVVQVPSGSRAGDAVDAAGGTATDADLASVNLAAPLQDGMMVVVPRIGEPAGNPPPVSGPDLGAGTAGNGQNAAGSSGGGTTGSGGAGSPGALLNINSASLEELDSLPRIGPVIAQRIIDWREEHGSFSRPEDLDAVPGIGETMLAALLPLITV</sequence>
<name>A0ABS8GEV2_9MICC</name>
<feature type="compositionally biased region" description="Gly residues" evidence="1">
    <location>
        <begin position="209"/>
        <end position="219"/>
    </location>
</feature>
<dbReference type="PANTHER" id="PTHR21180:SF32">
    <property type="entry name" value="ENDONUCLEASE_EXONUCLEASE_PHOSPHATASE FAMILY DOMAIN-CONTAINING PROTEIN 1"/>
    <property type="match status" value="1"/>
</dbReference>
<gene>
    <name evidence="4" type="ORF">LJ752_03625</name>
</gene>
<protein>
    <submittedName>
        <fullName evidence="4">Helix-hairpin-helix domain-containing protein</fullName>
    </submittedName>
</protein>
<accession>A0ABS8GEV2</accession>
<dbReference type="InterPro" id="IPR051675">
    <property type="entry name" value="Endo/Exo/Phosphatase_dom_1"/>
</dbReference>
<keyword evidence="5" id="KW-1185">Reference proteome</keyword>
<evidence type="ECO:0000256" key="2">
    <source>
        <dbReference type="SAM" id="Phobius"/>
    </source>
</evidence>
<dbReference type="Gene3D" id="1.10.150.280">
    <property type="entry name" value="AF1531-like domain"/>
    <property type="match status" value="1"/>
</dbReference>
<dbReference type="InterPro" id="IPR010994">
    <property type="entry name" value="RuvA_2-like"/>
</dbReference>
<dbReference type="EMBL" id="JAJFZQ010000003">
    <property type="protein sequence ID" value="MCC3265135.1"/>
    <property type="molecule type" value="Genomic_DNA"/>
</dbReference>
<dbReference type="Pfam" id="PF12836">
    <property type="entry name" value="HHH_3"/>
    <property type="match status" value="1"/>
</dbReference>
<dbReference type="Gene3D" id="3.10.560.10">
    <property type="entry name" value="Outer membrane lipoprotein wza domain like"/>
    <property type="match status" value="1"/>
</dbReference>
<reference evidence="4" key="1">
    <citation type="submission" date="2021-10" db="EMBL/GenBank/DDBJ databases">
        <title>Novel species in genus Arthrobacter.</title>
        <authorList>
            <person name="Liu Y."/>
        </authorList>
    </citation>
    <scope>NUCLEOTIDE SEQUENCE</scope>
    <source>
        <strain evidence="4">Zg-Y786</strain>
    </source>
</reference>
<organism evidence="4 5">
    <name type="scientific">Arthrobacter gengyunqii</name>
    <dbReference type="NCBI Taxonomy" id="2886940"/>
    <lineage>
        <taxon>Bacteria</taxon>
        <taxon>Bacillati</taxon>
        <taxon>Actinomycetota</taxon>
        <taxon>Actinomycetes</taxon>
        <taxon>Micrococcales</taxon>
        <taxon>Micrococcaceae</taxon>
        <taxon>Arthrobacter</taxon>
    </lineage>
</organism>